<dbReference type="GO" id="GO:0008714">
    <property type="term" value="F:AMP nucleosidase activity"/>
    <property type="evidence" value="ECO:0007669"/>
    <property type="project" value="UniProtKB-EC"/>
</dbReference>
<dbReference type="SUPFAM" id="SSF102405">
    <property type="entry name" value="MCP/YpsA-like"/>
    <property type="match status" value="1"/>
</dbReference>
<comment type="similarity">
    <text evidence="2 3">Belongs to the LOG family.</text>
</comment>
<dbReference type="PANTHER" id="PTHR31223">
    <property type="entry name" value="LOG FAMILY PROTEIN YJL055W"/>
    <property type="match status" value="1"/>
</dbReference>
<keyword evidence="3" id="KW-0378">Hydrolase</keyword>
<name>B9XLN0_PEDPL</name>
<keyword evidence="3" id="KW-0203">Cytokinin biosynthesis</keyword>
<dbReference type="GO" id="GO:0005829">
    <property type="term" value="C:cytosol"/>
    <property type="evidence" value="ECO:0007669"/>
    <property type="project" value="TreeGrafter"/>
</dbReference>
<dbReference type="OrthoDB" id="9801098at2"/>
<evidence type="ECO:0000313" key="4">
    <source>
        <dbReference type="EMBL" id="EEF59278.1"/>
    </source>
</evidence>
<dbReference type="GO" id="GO:0009691">
    <property type="term" value="P:cytokinin biosynthetic process"/>
    <property type="evidence" value="ECO:0007669"/>
    <property type="project" value="UniProtKB-UniRule"/>
</dbReference>
<evidence type="ECO:0000256" key="1">
    <source>
        <dbReference type="ARBA" id="ARBA00000274"/>
    </source>
</evidence>
<dbReference type="EMBL" id="ABOX02000030">
    <property type="protein sequence ID" value="EEF59278.1"/>
    <property type="molecule type" value="Genomic_DNA"/>
</dbReference>
<dbReference type="Proteomes" id="UP000003688">
    <property type="component" value="Unassembled WGS sequence"/>
</dbReference>
<dbReference type="InterPro" id="IPR005269">
    <property type="entry name" value="LOG"/>
</dbReference>
<dbReference type="Gene3D" id="3.40.50.450">
    <property type="match status" value="1"/>
</dbReference>
<evidence type="ECO:0000313" key="5">
    <source>
        <dbReference type="Proteomes" id="UP000003688"/>
    </source>
</evidence>
<proteinExistence type="inferred from homology"/>
<organism evidence="4 5">
    <name type="scientific">Pedosphaera parvula (strain Ellin514)</name>
    <dbReference type="NCBI Taxonomy" id="320771"/>
    <lineage>
        <taxon>Bacteria</taxon>
        <taxon>Pseudomonadati</taxon>
        <taxon>Verrucomicrobiota</taxon>
        <taxon>Pedosphaerae</taxon>
        <taxon>Pedosphaerales</taxon>
        <taxon>Pedosphaeraceae</taxon>
        <taxon>Pedosphaera</taxon>
    </lineage>
</organism>
<gene>
    <name evidence="4" type="ORF">Cflav_PD2129</name>
</gene>
<sequence>MDFKRVCVYCGSSSGARQSYEHAAEAMGKALAGRGIELVYGGGRVGLMGTIANAVLEAGGNVIGVIPEALVAKEVAHLGLKDLRVVQSMHERKAVMVNLSDAFIALPGGFGTLEEFCEVLTWAQLGEHRNPHGLLNVDGFYDGFLKFLDHAVTEKFIRSVHRELVITEKDPEKLLDLLTEARLPDLDKWIDLEQT</sequence>
<comment type="caution">
    <text evidence="4">The sequence shown here is derived from an EMBL/GenBank/DDBJ whole genome shotgun (WGS) entry which is preliminary data.</text>
</comment>
<accession>B9XLN0</accession>
<dbReference type="PANTHER" id="PTHR31223:SF70">
    <property type="entry name" value="LOG FAMILY PROTEIN YJL055W"/>
    <property type="match status" value="1"/>
</dbReference>
<protein>
    <recommendedName>
        <fullName evidence="3">Cytokinin riboside 5'-monophosphate phosphoribohydrolase</fullName>
        <ecNumber evidence="3">3.2.2.n1</ecNumber>
    </recommendedName>
</protein>
<keyword evidence="5" id="KW-1185">Reference proteome</keyword>
<dbReference type="RefSeq" id="WP_007416719.1">
    <property type="nucleotide sequence ID" value="NZ_ABOX02000030.1"/>
</dbReference>
<comment type="catalytic activity">
    <reaction evidence="1">
        <text>AMP + H2O = D-ribose 5-phosphate + adenine</text>
        <dbReference type="Rhea" id="RHEA:20129"/>
        <dbReference type="ChEBI" id="CHEBI:15377"/>
        <dbReference type="ChEBI" id="CHEBI:16708"/>
        <dbReference type="ChEBI" id="CHEBI:78346"/>
        <dbReference type="ChEBI" id="CHEBI:456215"/>
        <dbReference type="EC" id="3.2.2.4"/>
    </reaction>
</comment>
<evidence type="ECO:0000256" key="3">
    <source>
        <dbReference type="RuleBase" id="RU363015"/>
    </source>
</evidence>
<dbReference type="InterPro" id="IPR031100">
    <property type="entry name" value="LOG_fam"/>
</dbReference>
<dbReference type="STRING" id="320771.Cflav_PD2129"/>
<dbReference type="NCBIfam" id="TIGR00730">
    <property type="entry name" value="Rossman fold protein, TIGR00730 family"/>
    <property type="match status" value="1"/>
</dbReference>
<dbReference type="AlphaFoldDB" id="B9XLN0"/>
<dbReference type="EC" id="3.2.2.n1" evidence="3"/>
<reference evidence="4 5" key="1">
    <citation type="journal article" date="2011" name="J. Bacteriol.">
        <title>Genome sequence of 'Pedosphaera parvula' Ellin514, an aerobic Verrucomicrobial isolate from pasture soil.</title>
        <authorList>
            <person name="Kant R."/>
            <person name="van Passel M.W."/>
            <person name="Sangwan P."/>
            <person name="Palva A."/>
            <person name="Lucas S."/>
            <person name="Copeland A."/>
            <person name="Lapidus A."/>
            <person name="Glavina Del Rio T."/>
            <person name="Dalin E."/>
            <person name="Tice H."/>
            <person name="Bruce D."/>
            <person name="Goodwin L."/>
            <person name="Pitluck S."/>
            <person name="Chertkov O."/>
            <person name="Larimer F.W."/>
            <person name="Land M.L."/>
            <person name="Hauser L."/>
            <person name="Brettin T.S."/>
            <person name="Detter J.C."/>
            <person name="Han S."/>
            <person name="de Vos W.M."/>
            <person name="Janssen P.H."/>
            <person name="Smidt H."/>
        </authorList>
    </citation>
    <scope>NUCLEOTIDE SEQUENCE [LARGE SCALE GENOMIC DNA]</scope>
    <source>
        <strain evidence="4 5">Ellin514</strain>
    </source>
</reference>
<evidence type="ECO:0000256" key="2">
    <source>
        <dbReference type="ARBA" id="ARBA00006763"/>
    </source>
</evidence>
<dbReference type="Pfam" id="PF03641">
    <property type="entry name" value="Lysine_decarbox"/>
    <property type="match status" value="1"/>
</dbReference>